<sequence length="302" mass="35476">MNDTNSMIKIGVFYDGNYFLHVSNYYYYEHERNARISIEGLHNFIRNRVSKEEGIDVKLCHIVDSHYFRGRLSAYEAQSSENKLYAERIFDDILMGEKVITHYLPLRMRGGKREEKGIDVWLALEAYELTVFKKFDVLVLIASDGDYVPLVRKLNTLGTRVMLLSWDFRYQDMNGRESVTRTSQELLEEVTYPVAMHELIDNRLNKNDAVISNLFDKQDENRMKYINKPVPEGVQRSRTLNMKSGYGFIAFPPNNLFFHYEDVLDGNFNEIMDGDMVEFEIRRNERGEEVAYNVRKIEPGLQ</sequence>
<dbReference type="InterPro" id="IPR021139">
    <property type="entry name" value="NYN"/>
</dbReference>
<dbReference type="Pfam" id="PF00313">
    <property type="entry name" value="CSD"/>
    <property type="match status" value="1"/>
</dbReference>
<dbReference type="SUPFAM" id="SSF50249">
    <property type="entry name" value="Nucleic acid-binding proteins"/>
    <property type="match status" value="1"/>
</dbReference>
<dbReference type="PANTHER" id="PTHR35458">
    <property type="entry name" value="SLR0755 PROTEIN"/>
    <property type="match status" value="1"/>
</dbReference>
<dbReference type="SMART" id="SM00357">
    <property type="entry name" value="CSP"/>
    <property type="match status" value="1"/>
</dbReference>
<gene>
    <name evidence="2" type="ORF">TBC1_112010</name>
</gene>
<accession>A0A0S7BSY3</accession>
<organism evidence="2">
    <name type="scientific">Lentimicrobium saccharophilum</name>
    <dbReference type="NCBI Taxonomy" id="1678841"/>
    <lineage>
        <taxon>Bacteria</taxon>
        <taxon>Pseudomonadati</taxon>
        <taxon>Bacteroidota</taxon>
        <taxon>Bacteroidia</taxon>
        <taxon>Bacteroidales</taxon>
        <taxon>Lentimicrobiaceae</taxon>
        <taxon>Lentimicrobium</taxon>
    </lineage>
</organism>
<dbReference type="RefSeq" id="WP_062041662.1">
    <property type="nucleotide sequence ID" value="NZ_DF968182.1"/>
</dbReference>
<dbReference type="Gene3D" id="2.40.50.140">
    <property type="entry name" value="Nucleic acid-binding proteins"/>
    <property type="match status" value="1"/>
</dbReference>
<dbReference type="STRING" id="1678841.TBC1_112010"/>
<proteinExistence type="predicted"/>
<dbReference type="GO" id="GO:0004540">
    <property type="term" value="F:RNA nuclease activity"/>
    <property type="evidence" value="ECO:0007669"/>
    <property type="project" value="InterPro"/>
</dbReference>
<dbReference type="InterPro" id="IPR047140">
    <property type="entry name" value="LabA"/>
</dbReference>
<dbReference type="InterPro" id="IPR012340">
    <property type="entry name" value="NA-bd_OB-fold"/>
</dbReference>
<dbReference type="EMBL" id="DF968182">
    <property type="protein sequence ID" value="GAP43852.1"/>
    <property type="molecule type" value="Genomic_DNA"/>
</dbReference>
<dbReference type="AlphaFoldDB" id="A0A0S7BSY3"/>
<dbReference type="Pfam" id="PF01936">
    <property type="entry name" value="NYN"/>
    <property type="match status" value="1"/>
</dbReference>
<dbReference type="InterPro" id="IPR011129">
    <property type="entry name" value="CSD"/>
</dbReference>
<name>A0A0S7BSY3_9BACT</name>
<keyword evidence="3" id="KW-1185">Reference proteome</keyword>
<dbReference type="PATRIC" id="fig|1678841.3.peg.2245"/>
<dbReference type="PANTHER" id="PTHR35458:SF8">
    <property type="entry name" value="SLR0650 PROTEIN"/>
    <property type="match status" value="1"/>
</dbReference>
<dbReference type="Gene3D" id="3.40.50.1010">
    <property type="entry name" value="5'-nuclease"/>
    <property type="match status" value="1"/>
</dbReference>
<reference evidence="2" key="1">
    <citation type="journal article" date="2015" name="Genome Announc.">
        <title>Draft Genome Sequence of Bacteroidales Strain TBC1, a Novel Isolate from a Methanogenic Wastewater Treatment System.</title>
        <authorList>
            <person name="Tourlousse D.M."/>
            <person name="Matsuura N."/>
            <person name="Sun L."/>
            <person name="Toyonaga M."/>
            <person name="Kuroda K."/>
            <person name="Ohashi A."/>
            <person name="Cruz R."/>
            <person name="Yamaguchi T."/>
            <person name="Sekiguchi Y."/>
        </authorList>
    </citation>
    <scope>NUCLEOTIDE SEQUENCE [LARGE SCALE GENOMIC DNA]</scope>
    <source>
        <strain evidence="2">TBC1</strain>
    </source>
</reference>
<protein>
    <submittedName>
        <fullName evidence="2">Protein containing NYN domain</fullName>
    </submittedName>
</protein>
<evidence type="ECO:0000313" key="3">
    <source>
        <dbReference type="Proteomes" id="UP000053091"/>
    </source>
</evidence>
<evidence type="ECO:0000259" key="1">
    <source>
        <dbReference type="PROSITE" id="PS51857"/>
    </source>
</evidence>
<dbReference type="Proteomes" id="UP000053091">
    <property type="component" value="Unassembled WGS sequence"/>
</dbReference>
<dbReference type="GO" id="GO:0005829">
    <property type="term" value="C:cytosol"/>
    <property type="evidence" value="ECO:0007669"/>
    <property type="project" value="UniProtKB-ARBA"/>
</dbReference>
<dbReference type="InterPro" id="IPR002059">
    <property type="entry name" value="CSP_DNA-bd"/>
</dbReference>
<dbReference type="GO" id="GO:0003676">
    <property type="term" value="F:nucleic acid binding"/>
    <property type="evidence" value="ECO:0007669"/>
    <property type="project" value="InterPro"/>
</dbReference>
<dbReference type="OrthoDB" id="1466775at2"/>
<dbReference type="PROSITE" id="PS51857">
    <property type="entry name" value="CSD_2"/>
    <property type="match status" value="1"/>
</dbReference>
<evidence type="ECO:0000313" key="2">
    <source>
        <dbReference type="EMBL" id="GAP43852.1"/>
    </source>
</evidence>
<feature type="domain" description="CSD" evidence="1">
    <location>
        <begin position="232"/>
        <end position="296"/>
    </location>
</feature>